<dbReference type="PANTHER" id="PTHR48106:SF18">
    <property type="entry name" value="QUINONE OXIDOREDUCTASE PIG3"/>
    <property type="match status" value="1"/>
</dbReference>
<dbReference type="EMBL" id="DSEE01000591">
    <property type="protein sequence ID" value="HER41191.1"/>
    <property type="molecule type" value="Genomic_DNA"/>
</dbReference>
<dbReference type="SUPFAM" id="SSF51735">
    <property type="entry name" value="NAD(P)-binding Rossmann-fold domains"/>
    <property type="match status" value="1"/>
</dbReference>
<proteinExistence type="predicted"/>
<protein>
    <submittedName>
        <fullName evidence="4">NADP-dependent oxidoreductase</fullName>
    </submittedName>
</protein>
<dbReference type="AlphaFoldDB" id="A0A7C2R9T7"/>
<comment type="caution">
    <text evidence="4">The sequence shown here is derived from an EMBL/GenBank/DDBJ whole genome shotgun (WGS) entry which is preliminary data.</text>
</comment>
<sequence>MKAVVLEGFGGVENFSLQEVQDPTIKDNEILVKVKACSFNPADYQIRKGGPEANAVDSMILGRDLSGIVVKVGEAVNDFKAGDEVMAYSSIMGSNGSNAEYIALPANIVGKKPANLSFEQSAAIPVVGLTALQTIYQCALKPSQSIFLTGGSGGVGTFFIQLARHYGIKNIITTYGSRESYDHLLKIGVKPEQMVNYRQDSLAEEILKKNEGELYDVCIDYVGGRISETAAEVLKIGGTFADITFLGTQTSRTTIFNKSATLQNIAIYANALSNDEDLRARFGRDLDLLSELFQNGSLEPTPIVEVGNFSVEAVQKGHTLLENNAAKGKLVMSFP</sequence>
<reference evidence="4" key="1">
    <citation type="journal article" date="2020" name="mSystems">
        <title>Genome- and Community-Level Interaction Insights into Carbon Utilization and Element Cycling Functions of Hydrothermarchaeota in Hydrothermal Sediment.</title>
        <authorList>
            <person name="Zhou Z."/>
            <person name="Liu Y."/>
            <person name="Xu W."/>
            <person name="Pan J."/>
            <person name="Luo Z.H."/>
            <person name="Li M."/>
        </authorList>
    </citation>
    <scope>NUCLEOTIDE SEQUENCE [LARGE SCALE GENOMIC DNA]</scope>
    <source>
        <strain evidence="4">SpSt-1235</strain>
    </source>
</reference>
<dbReference type="InterPro" id="IPR013149">
    <property type="entry name" value="ADH-like_C"/>
</dbReference>
<dbReference type="PANTHER" id="PTHR48106">
    <property type="entry name" value="QUINONE OXIDOREDUCTASE PIG3-RELATED"/>
    <property type="match status" value="1"/>
</dbReference>
<keyword evidence="1" id="KW-0521">NADP</keyword>
<dbReference type="InterPro" id="IPR013154">
    <property type="entry name" value="ADH-like_N"/>
</dbReference>
<dbReference type="GO" id="GO:0070402">
    <property type="term" value="F:NADPH binding"/>
    <property type="evidence" value="ECO:0007669"/>
    <property type="project" value="TreeGrafter"/>
</dbReference>
<keyword evidence="2" id="KW-0560">Oxidoreductase</keyword>
<dbReference type="InterPro" id="IPR036291">
    <property type="entry name" value="NAD(P)-bd_dom_sf"/>
</dbReference>
<dbReference type="InterPro" id="IPR011032">
    <property type="entry name" value="GroES-like_sf"/>
</dbReference>
<dbReference type="SUPFAM" id="SSF50129">
    <property type="entry name" value="GroES-like"/>
    <property type="match status" value="1"/>
</dbReference>
<evidence type="ECO:0000256" key="2">
    <source>
        <dbReference type="ARBA" id="ARBA00023002"/>
    </source>
</evidence>
<organism evidence="4">
    <name type="scientific">Salinimicrobium catena</name>
    <dbReference type="NCBI Taxonomy" id="390640"/>
    <lineage>
        <taxon>Bacteria</taxon>
        <taxon>Pseudomonadati</taxon>
        <taxon>Bacteroidota</taxon>
        <taxon>Flavobacteriia</taxon>
        <taxon>Flavobacteriales</taxon>
        <taxon>Flavobacteriaceae</taxon>
        <taxon>Salinimicrobium</taxon>
    </lineage>
</organism>
<gene>
    <name evidence="4" type="ORF">ENO10_08225</name>
</gene>
<evidence type="ECO:0000259" key="3">
    <source>
        <dbReference type="SMART" id="SM00829"/>
    </source>
</evidence>
<dbReference type="Proteomes" id="UP000885753">
    <property type="component" value="Unassembled WGS sequence"/>
</dbReference>
<dbReference type="Gene3D" id="3.90.180.10">
    <property type="entry name" value="Medium-chain alcohol dehydrogenases, catalytic domain"/>
    <property type="match status" value="1"/>
</dbReference>
<dbReference type="CDD" id="cd05289">
    <property type="entry name" value="MDR_like_2"/>
    <property type="match status" value="1"/>
</dbReference>
<dbReference type="Pfam" id="PF08240">
    <property type="entry name" value="ADH_N"/>
    <property type="match status" value="1"/>
</dbReference>
<dbReference type="SMART" id="SM00829">
    <property type="entry name" value="PKS_ER"/>
    <property type="match status" value="1"/>
</dbReference>
<dbReference type="GO" id="GO:0016651">
    <property type="term" value="F:oxidoreductase activity, acting on NAD(P)H"/>
    <property type="evidence" value="ECO:0007669"/>
    <property type="project" value="TreeGrafter"/>
</dbReference>
<feature type="domain" description="Enoyl reductase (ER)" evidence="3">
    <location>
        <begin position="10"/>
        <end position="332"/>
    </location>
</feature>
<dbReference type="Pfam" id="PF00107">
    <property type="entry name" value="ADH_zinc_N"/>
    <property type="match status" value="1"/>
</dbReference>
<dbReference type="InterPro" id="IPR020843">
    <property type="entry name" value="ER"/>
</dbReference>
<dbReference type="Gene3D" id="3.40.50.720">
    <property type="entry name" value="NAD(P)-binding Rossmann-like Domain"/>
    <property type="match status" value="1"/>
</dbReference>
<evidence type="ECO:0000313" key="4">
    <source>
        <dbReference type="EMBL" id="HER41191.1"/>
    </source>
</evidence>
<evidence type="ECO:0000256" key="1">
    <source>
        <dbReference type="ARBA" id="ARBA00022857"/>
    </source>
</evidence>
<accession>A0A7C2R9T7</accession>
<name>A0A7C2R9T7_9FLAO</name>